<comment type="similarity">
    <text evidence="5 14 16">Belongs to the RNase HII family.</text>
</comment>
<evidence type="ECO:0000256" key="16">
    <source>
        <dbReference type="RuleBase" id="RU003515"/>
    </source>
</evidence>
<keyword evidence="11 14" id="KW-0255">Endonuclease</keyword>
<evidence type="ECO:0000256" key="13">
    <source>
        <dbReference type="ARBA" id="ARBA00023211"/>
    </source>
</evidence>
<comment type="caution">
    <text evidence="18">The sequence shown here is derived from an EMBL/GenBank/DDBJ whole genome shotgun (WGS) entry which is preliminary data.</text>
</comment>
<dbReference type="GO" id="GO:0003723">
    <property type="term" value="F:RNA binding"/>
    <property type="evidence" value="ECO:0007669"/>
    <property type="project" value="UniProtKB-UniRule"/>
</dbReference>
<evidence type="ECO:0000256" key="2">
    <source>
        <dbReference type="ARBA" id="ARBA00001946"/>
    </source>
</evidence>
<comment type="cofactor">
    <cofactor evidence="2">
        <name>Mg(2+)</name>
        <dbReference type="ChEBI" id="CHEBI:18420"/>
    </cofactor>
</comment>
<dbReference type="InterPro" id="IPR001352">
    <property type="entry name" value="RNase_HII/HIII"/>
</dbReference>
<feature type="binding site" evidence="14 15">
    <location>
        <position position="25"/>
    </location>
    <ligand>
        <name>a divalent metal cation</name>
        <dbReference type="ChEBI" id="CHEBI:60240"/>
    </ligand>
</feature>
<keyword evidence="10 14" id="KW-0479">Metal-binding</keyword>
<dbReference type="InterPro" id="IPR024567">
    <property type="entry name" value="RNase_HII/HIII_dom"/>
</dbReference>
<dbReference type="InterPro" id="IPR022898">
    <property type="entry name" value="RNase_HII"/>
</dbReference>
<evidence type="ECO:0000256" key="15">
    <source>
        <dbReference type="PROSITE-ProRule" id="PRU01319"/>
    </source>
</evidence>
<gene>
    <name evidence="14" type="primary">rnhB</name>
    <name evidence="18" type="ORF">A3A78_00505</name>
</gene>
<feature type="binding site" evidence="14 15">
    <location>
        <position position="24"/>
    </location>
    <ligand>
        <name>a divalent metal cation</name>
        <dbReference type="ChEBI" id="CHEBI:60240"/>
    </ligand>
</feature>
<evidence type="ECO:0000256" key="14">
    <source>
        <dbReference type="HAMAP-Rule" id="MF_00052"/>
    </source>
</evidence>
<accession>A0A1F4VE29</accession>
<dbReference type="SUPFAM" id="SSF53098">
    <property type="entry name" value="Ribonuclease H-like"/>
    <property type="match status" value="1"/>
</dbReference>
<evidence type="ECO:0000256" key="9">
    <source>
        <dbReference type="ARBA" id="ARBA00022722"/>
    </source>
</evidence>
<dbReference type="InterPro" id="IPR036397">
    <property type="entry name" value="RNaseH_sf"/>
</dbReference>
<dbReference type="GO" id="GO:0006298">
    <property type="term" value="P:mismatch repair"/>
    <property type="evidence" value="ECO:0007669"/>
    <property type="project" value="TreeGrafter"/>
</dbReference>
<dbReference type="EC" id="3.1.26.4" evidence="6 14"/>
<dbReference type="PANTHER" id="PTHR10954:SF18">
    <property type="entry name" value="RIBONUCLEASE HII"/>
    <property type="match status" value="1"/>
</dbReference>
<dbReference type="CDD" id="cd07182">
    <property type="entry name" value="RNase_HII_bacteria_HII_like"/>
    <property type="match status" value="1"/>
</dbReference>
<feature type="binding site" evidence="14 15">
    <location>
        <position position="123"/>
    </location>
    <ligand>
        <name>a divalent metal cation</name>
        <dbReference type="ChEBI" id="CHEBI:60240"/>
    </ligand>
</feature>
<dbReference type="HAMAP" id="MF_00052_B">
    <property type="entry name" value="RNase_HII_B"/>
    <property type="match status" value="1"/>
</dbReference>
<comment type="function">
    <text evidence="3 14 16">Endonuclease that specifically degrades the RNA of RNA-DNA hybrids.</text>
</comment>
<evidence type="ECO:0000256" key="7">
    <source>
        <dbReference type="ARBA" id="ARBA00019179"/>
    </source>
</evidence>
<dbReference type="Proteomes" id="UP000176504">
    <property type="component" value="Unassembled WGS sequence"/>
</dbReference>
<proteinExistence type="inferred from homology"/>
<name>A0A1F4VE29_UNCKA</name>
<dbReference type="GO" id="GO:0005737">
    <property type="term" value="C:cytoplasm"/>
    <property type="evidence" value="ECO:0007669"/>
    <property type="project" value="UniProtKB-SubCell"/>
</dbReference>
<evidence type="ECO:0000256" key="1">
    <source>
        <dbReference type="ARBA" id="ARBA00000077"/>
    </source>
</evidence>
<dbReference type="AlphaFoldDB" id="A0A1F4VE29"/>
<comment type="subcellular location">
    <subcellularLocation>
        <location evidence="4 14">Cytoplasm</location>
    </subcellularLocation>
</comment>
<evidence type="ECO:0000256" key="8">
    <source>
        <dbReference type="ARBA" id="ARBA00022490"/>
    </source>
</evidence>
<comment type="catalytic activity">
    <reaction evidence="1 14 15 16">
        <text>Endonucleolytic cleavage to 5'-phosphomonoester.</text>
        <dbReference type="EC" id="3.1.26.4"/>
    </reaction>
</comment>
<evidence type="ECO:0000313" key="19">
    <source>
        <dbReference type="Proteomes" id="UP000176504"/>
    </source>
</evidence>
<evidence type="ECO:0000256" key="10">
    <source>
        <dbReference type="ARBA" id="ARBA00022723"/>
    </source>
</evidence>
<dbReference type="NCBIfam" id="NF000595">
    <property type="entry name" value="PRK00015.1-3"/>
    <property type="match status" value="1"/>
</dbReference>
<dbReference type="GO" id="GO:0043137">
    <property type="term" value="P:DNA replication, removal of RNA primer"/>
    <property type="evidence" value="ECO:0007669"/>
    <property type="project" value="TreeGrafter"/>
</dbReference>
<evidence type="ECO:0000256" key="3">
    <source>
        <dbReference type="ARBA" id="ARBA00004065"/>
    </source>
</evidence>
<evidence type="ECO:0000256" key="11">
    <source>
        <dbReference type="ARBA" id="ARBA00022759"/>
    </source>
</evidence>
<dbReference type="GO" id="GO:0030145">
    <property type="term" value="F:manganese ion binding"/>
    <property type="evidence" value="ECO:0007669"/>
    <property type="project" value="UniProtKB-UniRule"/>
</dbReference>
<protein>
    <recommendedName>
        <fullName evidence="7 14">Ribonuclease HII</fullName>
        <shortName evidence="14">RNase HII</shortName>
        <ecNumber evidence="6 14">3.1.26.4</ecNumber>
    </recommendedName>
</protein>
<keyword evidence="8 14" id="KW-0963">Cytoplasm</keyword>
<sequence>MKLPSFKYEKNLWKKGKNLVCGIDEVGRGSWAGPVVSAAVIFDQNIRITFNDVGLSRVRDSKTTAPKEREKLSEIIKKQALAYSISEIGVKRINKHGIGKCSQYAFRKALKKLKVRPDHILIDAFYIKYLKRKSQNAIVKGDEKCFSIAAASIIAKVYRDNLMKKLGKRFPKYRFDLHKGYGTLLHQKSIEKYGLCKIHRTSFKILAGKEKSEEI</sequence>
<dbReference type="EMBL" id="MEVI01000002">
    <property type="protein sequence ID" value="OGC55424.1"/>
    <property type="molecule type" value="Genomic_DNA"/>
</dbReference>
<keyword evidence="9 14" id="KW-0540">Nuclease</keyword>
<evidence type="ECO:0000313" key="18">
    <source>
        <dbReference type="EMBL" id="OGC55424.1"/>
    </source>
</evidence>
<dbReference type="InterPro" id="IPR012337">
    <property type="entry name" value="RNaseH-like_sf"/>
</dbReference>
<keyword evidence="13 14" id="KW-0464">Manganese</keyword>
<evidence type="ECO:0000259" key="17">
    <source>
        <dbReference type="PROSITE" id="PS51975"/>
    </source>
</evidence>
<organism evidence="18 19">
    <name type="scientific">candidate division WWE3 bacterium RIFCSPLOWO2_01_FULL_41_18</name>
    <dbReference type="NCBI Taxonomy" id="1802625"/>
    <lineage>
        <taxon>Bacteria</taxon>
        <taxon>Katanobacteria</taxon>
    </lineage>
</organism>
<dbReference type="PROSITE" id="PS51975">
    <property type="entry name" value="RNASE_H_2"/>
    <property type="match status" value="1"/>
</dbReference>
<dbReference type="GO" id="GO:0004523">
    <property type="term" value="F:RNA-DNA hybrid ribonuclease activity"/>
    <property type="evidence" value="ECO:0007669"/>
    <property type="project" value="UniProtKB-UniRule"/>
</dbReference>
<evidence type="ECO:0000256" key="4">
    <source>
        <dbReference type="ARBA" id="ARBA00004496"/>
    </source>
</evidence>
<dbReference type="Gene3D" id="3.30.420.10">
    <property type="entry name" value="Ribonuclease H-like superfamily/Ribonuclease H"/>
    <property type="match status" value="1"/>
</dbReference>
<evidence type="ECO:0000256" key="6">
    <source>
        <dbReference type="ARBA" id="ARBA00012180"/>
    </source>
</evidence>
<dbReference type="Pfam" id="PF01351">
    <property type="entry name" value="RNase_HII"/>
    <property type="match status" value="1"/>
</dbReference>
<evidence type="ECO:0000256" key="5">
    <source>
        <dbReference type="ARBA" id="ARBA00007383"/>
    </source>
</evidence>
<dbReference type="PANTHER" id="PTHR10954">
    <property type="entry name" value="RIBONUCLEASE H2 SUBUNIT A"/>
    <property type="match status" value="1"/>
</dbReference>
<evidence type="ECO:0000256" key="12">
    <source>
        <dbReference type="ARBA" id="ARBA00022801"/>
    </source>
</evidence>
<comment type="cofactor">
    <cofactor evidence="14 15">
        <name>Mn(2+)</name>
        <dbReference type="ChEBI" id="CHEBI:29035"/>
    </cofactor>
    <cofactor evidence="14 15">
        <name>Mg(2+)</name>
        <dbReference type="ChEBI" id="CHEBI:18420"/>
    </cofactor>
    <text evidence="14 15">Manganese or magnesium. Binds 1 divalent metal ion per monomer in the absence of substrate. May bind a second metal ion after substrate binding.</text>
</comment>
<reference evidence="18 19" key="1">
    <citation type="journal article" date="2016" name="Nat. Commun.">
        <title>Thousands of microbial genomes shed light on interconnected biogeochemical processes in an aquifer system.</title>
        <authorList>
            <person name="Anantharaman K."/>
            <person name="Brown C.T."/>
            <person name="Hug L.A."/>
            <person name="Sharon I."/>
            <person name="Castelle C.J."/>
            <person name="Probst A.J."/>
            <person name="Thomas B.C."/>
            <person name="Singh A."/>
            <person name="Wilkins M.J."/>
            <person name="Karaoz U."/>
            <person name="Brodie E.L."/>
            <person name="Williams K.H."/>
            <person name="Hubbard S.S."/>
            <person name="Banfield J.F."/>
        </authorList>
    </citation>
    <scope>NUCLEOTIDE SEQUENCE [LARGE SCALE GENOMIC DNA]</scope>
</reference>
<keyword evidence="12 14" id="KW-0378">Hydrolase</keyword>
<dbReference type="GO" id="GO:0032299">
    <property type="term" value="C:ribonuclease H2 complex"/>
    <property type="evidence" value="ECO:0007669"/>
    <property type="project" value="TreeGrafter"/>
</dbReference>
<feature type="domain" description="RNase H type-2" evidence="17">
    <location>
        <begin position="18"/>
        <end position="215"/>
    </location>
</feature>